<gene>
    <name evidence="1" type="ORF">IZU98_08035</name>
</gene>
<dbReference type="SUPFAM" id="SSF53098">
    <property type="entry name" value="Ribonuclease H-like"/>
    <property type="match status" value="1"/>
</dbReference>
<sequence>MKIVEQMVLRFADILGFDLMIAVLGDSVQASPGDRYSSSIQALAKKDRVSIHYRDQIYHIRSIHRVLSILTNYLSLQHRADLFDLVGASTSPITHFVDFEASGIAPDSYPVEIAVVHPGGEYQALIKPVRYWQHWSYDAQDMHQISRDQLMAEGKPAATVAQELNELFAGLYLVSDAGEDSYWLEALYEAAELDPTFAVTTVEQTVGPEHAAAIYYQMPVARGHRALADATALRDTVERHYRIMRLLDINV</sequence>
<dbReference type="RefSeq" id="WP_196110563.1">
    <property type="nucleotide sequence ID" value="NZ_CP064943.1"/>
</dbReference>
<dbReference type="Gene3D" id="3.30.420.10">
    <property type="entry name" value="Ribonuclease H-like superfamily/Ribonuclease H"/>
    <property type="match status" value="1"/>
</dbReference>
<organism evidence="1 2">
    <name type="scientific">Pseudomonas fulva</name>
    <dbReference type="NCBI Taxonomy" id="47880"/>
    <lineage>
        <taxon>Bacteria</taxon>
        <taxon>Pseudomonadati</taxon>
        <taxon>Pseudomonadota</taxon>
        <taxon>Gammaproteobacteria</taxon>
        <taxon>Pseudomonadales</taxon>
        <taxon>Pseudomonadaceae</taxon>
        <taxon>Pseudomonas</taxon>
    </lineage>
</organism>
<evidence type="ECO:0000313" key="2">
    <source>
        <dbReference type="Proteomes" id="UP000594430"/>
    </source>
</evidence>
<dbReference type="InterPro" id="IPR036397">
    <property type="entry name" value="RNaseH_sf"/>
</dbReference>
<dbReference type="GO" id="GO:0003676">
    <property type="term" value="F:nucleic acid binding"/>
    <property type="evidence" value="ECO:0007669"/>
    <property type="project" value="InterPro"/>
</dbReference>
<dbReference type="Proteomes" id="UP000594430">
    <property type="component" value="Chromosome"/>
</dbReference>
<evidence type="ECO:0000313" key="1">
    <source>
        <dbReference type="EMBL" id="QPH50635.1"/>
    </source>
</evidence>
<dbReference type="InterPro" id="IPR012337">
    <property type="entry name" value="RNaseH-like_sf"/>
</dbReference>
<dbReference type="AlphaFoldDB" id="A0A7S9LKS5"/>
<reference evidence="1 2" key="1">
    <citation type="submission" date="2020-11" db="EMBL/GenBank/DDBJ databases">
        <title>Pseudomonas fulva producing VIM-24.</title>
        <authorList>
            <person name="Liu S."/>
        </authorList>
    </citation>
    <scope>NUCLEOTIDE SEQUENCE [LARGE SCALE GENOMIC DNA]</scope>
    <source>
        <strain evidence="1 2">ZDHY414</strain>
    </source>
</reference>
<name>A0A7S9LKS5_9PSED</name>
<protein>
    <submittedName>
        <fullName evidence="1">Uncharacterized protein</fullName>
    </submittedName>
</protein>
<accession>A0A7S9LKS5</accession>
<dbReference type="EMBL" id="CP064946">
    <property type="protein sequence ID" value="QPH50635.1"/>
    <property type="molecule type" value="Genomic_DNA"/>
</dbReference>
<proteinExistence type="predicted"/>